<sequence length="292" mass="33006">MALYDTSDTLMCQAFPTTLRGPARTWYSRLKPASISSFNLLAKEFELNFLVSARPKPTTASLLGLVQGSDEPLSQFVGRFTSQVQGISDLHPSLAIQAFLTGLRPSRYFWSLIERPPATLPEMLQRAHQYMAAETLVAGKRDETKRPREKGPLKAPNPMKSHSERRDKMMYCRFHKEYGHDTEECRDLQYQIEDLIRLEHLRQYVRDQSSLPDSRPPRDSSPRPKGPVEKQIDVIFGGSASGGDSSSARKAYARSEVGKRSTHDEDLDITFKSGGEEYPCYDDALTPMSKEL</sequence>
<dbReference type="PANTHER" id="PTHR33223">
    <property type="entry name" value="CCHC-TYPE DOMAIN-CONTAINING PROTEIN"/>
    <property type="match status" value="1"/>
</dbReference>
<dbReference type="EMBL" id="AMZH03015241">
    <property type="protein sequence ID" value="RRT46374.1"/>
    <property type="molecule type" value="Genomic_DNA"/>
</dbReference>
<organism evidence="3 4">
    <name type="scientific">Ensete ventricosum</name>
    <name type="common">Abyssinian banana</name>
    <name type="synonym">Musa ensete</name>
    <dbReference type="NCBI Taxonomy" id="4639"/>
    <lineage>
        <taxon>Eukaryota</taxon>
        <taxon>Viridiplantae</taxon>
        <taxon>Streptophyta</taxon>
        <taxon>Embryophyta</taxon>
        <taxon>Tracheophyta</taxon>
        <taxon>Spermatophyta</taxon>
        <taxon>Magnoliopsida</taxon>
        <taxon>Liliopsida</taxon>
        <taxon>Zingiberales</taxon>
        <taxon>Musaceae</taxon>
        <taxon>Ensete</taxon>
    </lineage>
</organism>
<gene>
    <name evidence="3" type="ORF">B296_00036248</name>
</gene>
<feature type="domain" description="Retrotransposon gag" evidence="2">
    <location>
        <begin position="14"/>
        <end position="105"/>
    </location>
</feature>
<dbReference type="PANTHER" id="PTHR33223:SF10">
    <property type="entry name" value="AMINOTRANSFERASE-LIKE PLANT MOBILE DOMAIN-CONTAINING PROTEIN"/>
    <property type="match status" value="1"/>
</dbReference>
<evidence type="ECO:0000313" key="4">
    <source>
        <dbReference type="Proteomes" id="UP000287651"/>
    </source>
</evidence>
<evidence type="ECO:0000259" key="2">
    <source>
        <dbReference type="Pfam" id="PF03732"/>
    </source>
</evidence>
<accession>A0A426Y3S3</accession>
<reference evidence="3 4" key="1">
    <citation type="journal article" date="2014" name="Agronomy (Basel)">
        <title>A Draft Genome Sequence for Ensete ventricosum, the Drought-Tolerant Tree Against Hunger.</title>
        <authorList>
            <person name="Harrison J."/>
            <person name="Moore K.A."/>
            <person name="Paszkiewicz K."/>
            <person name="Jones T."/>
            <person name="Grant M."/>
            <person name="Ambacheew D."/>
            <person name="Muzemil S."/>
            <person name="Studholme D.J."/>
        </authorList>
    </citation>
    <scope>NUCLEOTIDE SEQUENCE [LARGE SCALE GENOMIC DNA]</scope>
</reference>
<feature type="compositionally biased region" description="Basic and acidic residues" evidence="1">
    <location>
        <begin position="215"/>
        <end position="232"/>
    </location>
</feature>
<evidence type="ECO:0000256" key="1">
    <source>
        <dbReference type="SAM" id="MobiDB-lite"/>
    </source>
</evidence>
<dbReference type="Pfam" id="PF03732">
    <property type="entry name" value="Retrotrans_gag"/>
    <property type="match status" value="1"/>
</dbReference>
<dbReference type="Proteomes" id="UP000287651">
    <property type="component" value="Unassembled WGS sequence"/>
</dbReference>
<feature type="region of interest" description="Disordered" evidence="1">
    <location>
        <begin position="136"/>
        <end position="165"/>
    </location>
</feature>
<dbReference type="InterPro" id="IPR005162">
    <property type="entry name" value="Retrotrans_gag_dom"/>
</dbReference>
<name>A0A426Y3S3_ENSVE</name>
<dbReference type="AlphaFoldDB" id="A0A426Y3S3"/>
<proteinExistence type="predicted"/>
<comment type="caution">
    <text evidence="3">The sequence shown here is derived from an EMBL/GenBank/DDBJ whole genome shotgun (WGS) entry which is preliminary data.</text>
</comment>
<evidence type="ECO:0000313" key="3">
    <source>
        <dbReference type="EMBL" id="RRT46374.1"/>
    </source>
</evidence>
<feature type="compositionally biased region" description="Basic and acidic residues" evidence="1">
    <location>
        <begin position="139"/>
        <end position="152"/>
    </location>
</feature>
<protein>
    <recommendedName>
        <fullName evidence="2">Retrotransposon gag domain-containing protein</fullName>
    </recommendedName>
</protein>
<feature type="region of interest" description="Disordered" evidence="1">
    <location>
        <begin position="207"/>
        <end position="292"/>
    </location>
</feature>